<protein>
    <submittedName>
        <fullName evidence="6">Inner membrane protein</fullName>
    </submittedName>
</protein>
<dbReference type="RefSeq" id="WP_074204249.1">
    <property type="nucleotide sequence ID" value="NZ_FSQW01000001.1"/>
</dbReference>
<evidence type="ECO:0000256" key="1">
    <source>
        <dbReference type="ARBA" id="ARBA00004370"/>
    </source>
</evidence>
<feature type="transmembrane region" description="Helical" evidence="5">
    <location>
        <begin position="21"/>
        <end position="40"/>
    </location>
</feature>
<dbReference type="Proteomes" id="UP000185192">
    <property type="component" value="Unassembled WGS sequence"/>
</dbReference>
<keyword evidence="2 5" id="KW-0812">Transmembrane</keyword>
<name>A0A1N6CZG8_9SPHN</name>
<keyword evidence="3 5" id="KW-1133">Transmembrane helix</keyword>
<dbReference type="Pfam" id="PF09731">
    <property type="entry name" value="Mitofilin"/>
    <property type="match status" value="1"/>
</dbReference>
<evidence type="ECO:0000313" key="7">
    <source>
        <dbReference type="Proteomes" id="UP000185192"/>
    </source>
</evidence>
<evidence type="ECO:0000256" key="5">
    <source>
        <dbReference type="SAM" id="Phobius"/>
    </source>
</evidence>
<evidence type="ECO:0000256" key="2">
    <source>
        <dbReference type="ARBA" id="ARBA00022692"/>
    </source>
</evidence>
<keyword evidence="4 5" id="KW-0472">Membrane</keyword>
<organism evidence="6 7">
    <name type="scientific">Parasphingorhabdus marina DSM 22363</name>
    <dbReference type="NCBI Taxonomy" id="1123272"/>
    <lineage>
        <taxon>Bacteria</taxon>
        <taxon>Pseudomonadati</taxon>
        <taxon>Pseudomonadota</taxon>
        <taxon>Alphaproteobacteria</taxon>
        <taxon>Sphingomonadales</taxon>
        <taxon>Sphingomonadaceae</taxon>
        <taxon>Parasphingorhabdus</taxon>
    </lineage>
</organism>
<dbReference type="EMBL" id="FSQW01000001">
    <property type="protein sequence ID" value="SIN63951.1"/>
    <property type="molecule type" value="Genomic_DNA"/>
</dbReference>
<dbReference type="STRING" id="1123272.SAMN02745824_1320"/>
<comment type="subcellular location">
    <subcellularLocation>
        <location evidence="1">Membrane</location>
    </subcellularLocation>
</comment>
<dbReference type="GO" id="GO:0016020">
    <property type="term" value="C:membrane"/>
    <property type="evidence" value="ECO:0007669"/>
    <property type="project" value="UniProtKB-SubCell"/>
</dbReference>
<gene>
    <name evidence="6" type="ORF">SAMN02745824_1320</name>
</gene>
<accession>A0A1N6CZG8</accession>
<dbReference type="InterPro" id="IPR019133">
    <property type="entry name" value="MIC60"/>
</dbReference>
<reference evidence="7" key="1">
    <citation type="submission" date="2016-11" db="EMBL/GenBank/DDBJ databases">
        <authorList>
            <person name="Varghese N."/>
            <person name="Submissions S."/>
        </authorList>
    </citation>
    <scope>NUCLEOTIDE SEQUENCE [LARGE SCALE GENOMIC DNA]</scope>
    <source>
        <strain evidence="7">DSM 22363</strain>
    </source>
</reference>
<evidence type="ECO:0000256" key="3">
    <source>
        <dbReference type="ARBA" id="ARBA00022989"/>
    </source>
</evidence>
<keyword evidence="7" id="KW-1185">Reference proteome</keyword>
<sequence length="324" mass="34942">MNRDYENLRSAGGKSNLTRNVLILMIVAFIGGAILTGWILSRYNPFDPASETVAVETPAAAEAQAADDPAAALAKRIDADGTVLPAPAQVQESEPEPPILTPDIERALAVRVADLEDRLSRINVQAQAASGNAARAEGLLIAFAARRALDRGSPLGYIESQLRLRFGDAQPKAVTTIINASREPVTLEELASGLDDIGPTLTSGSSGQGFWTDVRRELSELFVIRRDGTPSPAPQQRLLRAERYVENGNVDAAITEIDRLPGDIESNETASAWMEQARRYNEARRALDVIETAAILEPQQLRTAEGLRVEQQSPLAPVEPIPAP</sequence>
<evidence type="ECO:0000313" key="6">
    <source>
        <dbReference type="EMBL" id="SIN63951.1"/>
    </source>
</evidence>
<dbReference type="AlphaFoldDB" id="A0A1N6CZG8"/>
<evidence type="ECO:0000256" key="4">
    <source>
        <dbReference type="ARBA" id="ARBA00023136"/>
    </source>
</evidence>
<proteinExistence type="predicted"/>